<keyword evidence="3" id="KW-0862">Zinc</keyword>
<dbReference type="PANTHER" id="PTHR33248">
    <property type="entry name" value="ZINC ION-BINDING PROTEIN"/>
    <property type="match status" value="1"/>
</dbReference>
<evidence type="ECO:0000256" key="1">
    <source>
        <dbReference type="ARBA" id="ARBA00022723"/>
    </source>
</evidence>
<dbReference type="OMA" id="RICNDGN"/>
<dbReference type="RefSeq" id="XP_016484628.1">
    <property type="nucleotide sequence ID" value="XM_016629142.1"/>
</dbReference>
<dbReference type="OrthoDB" id="1303182at2759"/>
<evidence type="ECO:0000256" key="3">
    <source>
        <dbReference type="ARBA" id="ARBA00022833"/>
    </source>
</evidence>
<evidence type="ECO:0000256" key="4">
    <source>
        <dbReference type="PROSITE-ProRule" id="PRU01343"/>
    </source>
</evidence>
<organism evidence="7">
    <name type="scientific">Nicotiana tabacum</name>
    <name type="common">Common tobacco</name>
    <dbReference type="NCBI Taxonomy" id="4097"/>
    <lineage>
        <taxon>Eukaryota</taxon>
        <taxon>Viridiplantae</taxon>
        <taxon>Streptophyta</taxon>
        <taxon>Embryophyta</taxon>
        <taxon>Tracheophyta</taxon>
        <taxon>Spermatophyta</taxon>
        <taxon>Magnoliopsida</taxon>
        <taxon>eudicotyledons</taxon>
        <taxon>Gunneridae</taxon>
        <taxon>Pentapetalae</taxon>
        <taxon>asterids</taxon>
        <taxon>lamiids</taxon>
        <taxon>Solanales</taxon>
        <taxon>Solanaceae</taxon>
        <taxon>Nicotianoideae</taxon>
        <taxon>Nicotianeae</taxon>
        <taxon>Nicotiana</taxon>
    </lineage>
</organism>
<feature type="domain" description="GRF-type" evidence="6">
    <location>
        <begin position="24"/>
        <end position="65"/>
    </location>
</feature>
<dbReference type="Pfam" id="PF06839">
    <property type="entry name" value="Zn_ribbon_GRF"/>
    <property type="match status" value="1"/>
</dbReference>
<accession>A0A1S4B758</accession>
<dbReference type="GO" id="GO:0008270">
    <property type="term" value="F:zinc ion binding"/>
    <property type="evidence" value="ECO:0007669"/>
    <property type="project" value="UniProtKB-KW"/>
</dbReference>
<protein>
    <recommendedName>
        <fullName evidence="6">GRF-type domain-containing protein</fullName>
    </recommendedName>
</protein>
<gene>
    <name evidence="7" type="primary">LOC107805148</name>
</gene>
<keyword evidence="5" id="KW-0175">Coiled coil</keyword>
<proteinExistence type="predicted"/>
<keyword evidence="1" id="KW-0479">Metal-binding</keyword>
<reference evidence="7" key="1">
    <citation type="submission" date="2025-08" db="UniProtKB">
        <authorList>
            <consortium name="RefSeq"/>
        </authorList>
    </citation>
    <scope>IDENTIFICATION</scope>
</reference>
<dbReference type="KEGG" id="nta:107805148"/>
<name>A0A1S4B758_TOBAC</name>
<evidence type="ECO:0000313" key="7">
    <source>
        <dbReference type="RefSeq" id="XP_016484628.1"/>
    </source>
</evidence>
<dbReference type="InterPro" id="IPR010666">
    <property type="entry name" value="Znf_GRF"/>
</dbReference>
<evidence type="ECO:0000256" key="5">
    <source>
        <dbReference type="SAM" id="Coils"/>
    </source>
</evidence>
<evidence type="ECO:0000256" key="2">
    <source>
        <dbReference type="ARBA" id="ARBA00022771"/>
    </source>
</evidence>
<dbReference type="PaxDb" id="4097-A0A1S4B758"/>
<dbReference type="STRING" id="4097.A0A1S4B758"/>
<evidence type="ECO:0000259" key="6">
    <source>
        <dbReference type="PROSITE" id="PS51999"/>
    </source>
</evidence>
<feature type="coiled-coil region" evidence="5">
    <location>
        <begin position="75"/>
        <end position="116"/>
    </location>
</feature>
<sequence>MANTKLNKLCMDEDDPMLNAEVRCKHGILLQMQTSWSDRNSGRRFWSCPHCEATNCKFFKWRDNEIVDERSKFILPRLVNKIKELEENYDRLKLHLDELEDSKHNANLKEKSMKEKK</sequence>
<dbReference type="AlphaFoldDB" id="A0A1S4B758"/>
<dbReference type="PROSITE" id="PS51999">
    <property type="entry name" value="ZF_GRF"/>
    <property type="match status" value="1"/>
</dbReference>
<keyword evidence="2 4" id="KW-0863">Zinc-finger</keyword>